<comment type="catalytic activity">
    <reaction evidence="4">
        <text>succinyl-CoA + acetyl-CoA = 3-oxoadipyl-CoA + CoA</text>
        <dbReference type="Rhea" id="RHEA:19481"/>
        <dbReference type="ChEBI" id="CHEBI:57287"/>
        <dbReference type="ChEBI" id="CHEBI:57288"/>
        <dbReference type="ChEBI" id="CHEBI:57292"/>
        <dbReference type="ChEBI" id="CHEBI:57348"/>
        <dbReference type="EC" id="2.3.1.174"/>
    </reaction>
</comment>
<dbReference type="NCBIfam" id="TIGR01930">
    <property type="entry name" value="AcCoA-C-Actrans"/>
    <property type="match status" value="1"/>
</dbReference>
<comment type="similarity">
    <text evidence="1 6">Belongs to the thiolase-like superfamily. Thiolase family.</text>
</comment>
<feature type="active site" description="Proton acceptor" evidence="5">
    <location>
        <position position="349"/>
    </location>
</feature>
<feature type="active site" description="Proton acceptor" evidence="5">
    <location>
        <position position="379"/>
    </location>
</feature>
<evidence type="ECO:0000256" key="4">
    <source>
        <dbReference type="ARBA" id="ARBA00048527"/>
    </source>
</evidence>
<evidence type="ECO:0000256" key="1">
    <source>
        <dbReference type="ARBA" id="ARBA00010982"/>
    </source>
</evidence>
<dbReference type="RefSeq" id="WP_280052808.1">
    <property type="nucleotide sequence ID" value="NZ_JAOBYN010000002.1"/>
</dbReference>
<dbReference type="InterPro" id="IPR020610">
    <property type="entry name" value="Thiolase_AS"/>
</dbReference>
<dbReference type="PANTHER" id="PTHR18919">
    <property type="entry name" value="ACETYL-COA C-ACYLTRANSFERASE"/>
    <property type="match status" value="1"/>
</dbReference>
<dbReference type="PROSITE" id="PS00099">
    <property type="entry name" value="THIOLASE_3"/>
    <property type="match status" value="1"/>
</dbReference>
<dbReference type="InterPro" id="IPR002155">
    <property type="entry name" value="Thiolase"/>
</dbReference>
<dbReference type="PROSITE" id="PS00098">
    <property type="entry name" value="THIOLASE_1"/>
    <property type="match status" value="1"/>
</dbReference>
<keyword evidence="2 6" id="KW-0808">Transferase</keyword>
<dbReference type="InterPro" id="IPR020617">
    <property type="entry name" value="Thiolase_C"/>
</dbReference>
<accession>A0AA42MXM5</accession>
<dbReference type="AlphaFoldDB" id="A0AA42MXM5"/>
<feature type="active site" description="Acyl-thioester intermediate" evidence="5">
    <location>
        <position position="88"/>
    </location>
</feature>
<dbReference type="PANTHER" id="PTHR18919:SF107">
    <property type="entry name" value="ACETYL-COA ACETYLTRANSFERASE, CYTOSOLIC"/>
    <property type="match status" value="1"/>
</dbReference>
<dbReference type="InterPro" id="IPR020613">
    <property type="entry name" value="Thiolase_CS"/>
</dbReference>
<feature type="domain" description="Thiolase N-terminal" evidence="7">
    <location>
        <begin position="4"/>
        <end position="262"/>
    </location>
</feature>
<dbReference type="Proteomes" id="UP001158730">
    <property type="component" value="Unassembled WGS sequence"/>
</dbReference>
<dbReference type="InterPro" id="IPR020616">
    <property type="entry name" value="Thiolase_N"/>
</dbReference>
<dbReference type="PROSITE" id="PS00737">
    <property type="entry name" value="THIOLASE_2"/>
    <property type="match status" value="1"/>
</dbReference>
<name>A0AA42MXM5_AQUAC</name>
<dbReference type="GO" id="GO:0044281">
    <property type="term" value="P:small molecule metabolic process"/>
    <property type="evidence" value="ECO:0007669"/>
    <property type="project" value="UniProtKB-ARBA"/>
</dbReference>
<dbReference type="InterPro" id="IPR016039">
    <property type="entry name" value="Thiolase-like"/>
</dbReference>
<dbReference type="InterPro" id="IPR020615">
    <property type="entry name" value="Thiolase_acyl_enz_int_AS"/>
</dbReference>
<sequence>MQDVVIVAATRTAIGSFQGSLAGVPAVELGAAVIKRLLEQSGLDGSEVDEVILGHVLTAGAGQNTARQAAIKAGLPYAVPALTLNKVCGSGLKALHLGAQAIRCGDADVIIAGGMENMSQAPYVMPAARTGQRMGHGKLIDTMIQDGLWDAFNDYHMGITAENLVDKYDISREEQDAFAAASQQKAVAAIEAGRFADEITPILIPSRKGEPVSFASDEQPRAGTTAESLAKLKPAFKKDGSVTAGNASSLNDGAAAVLLMSADKAKALGLPVLARIAAYANAGVDPAIMGIGPVSATRRCLDKAGWQLADLDLIEANEAFAAQALSVGKELGWDAAKVNVNGGAIALGHPIGASGCRVLVTLLHEMIKRDAQKGLATLCIGGGQGVALAIERA</sequence>
<evidence type="ECO:0000259" key="7">
    <source>
        <dbReference type="Pfam" id="PF00108"/>
    </source>
</evidence>
<dbReference type="SUPFAM" id="SSF53901">
    <property type="entry name" value="Thiolase-like"/>
    <property type="match status" value="2"/>
</dbReference>
<evidence type="ECO:0000256" key="5">
    <source>
        <dbReference type="PIRSR" id="PIRSR000429-1"/>
    </source>
</evidence>
<evidence type="ECO:0000256" key="3">
    <source>
        <dbReference type="ARBA" id="ARBA00023315"/>
    </source>
</evidence>
<dbReference type="EMBL" id="JAOBYN010000002">
    <property type="protein sequence ID" value="MDH1053663.1"/>
    <property type="molecule type" value="Genomic_DNA"/>
</dbReference>
<evidence type="ECO:0000313" key="10">
    <source>
        <dbReference type="Proteomes" id="UP001158730"/>
    </source>
</evidence>
<evidence type="ECO:0000259" key="8">
    <source>
        <dbReference type="Pfam" id="PF02803"/>
    </source>
</evidence>
<protein>
    <submittedName>
        <fullName evidence="9">Acetyl-CoA C-acetyltransferase</fullName>
    </submittedName>
</protein>
<evidence type="ECO:0000256" key="2">
    <source>
        <dbReference type="ARBA" id="ARBA00022679"/>
    </source>
</evidence>
<dbReference type="CDD" id="cd00751">
    <property type="entry name" value="thiolase"/>
    <property type="match status" value="1"/>
</dbReference>
<comment type="caution">
    <text evidence="9">The sequence shown here is derived from an EMBL/GenBank/DDBJ whole genome shotgun (WGS) entry which is preliminary data.</text>
</comment>
<reference evidence="9" key="1">
    <citation type="submission" date="2022-09" db="EMBL/GenBank/DDBJ databases">
        <title>Intensive care unit water sources are persistently colonized with multi-drug resistant bacteria and are the site of extensive horizontal gene transfer of antibiotic resistance genes.</title>
        <authorList>
            <person name="Diorio-Toth L."/>
        </authorList>
    </citation>
    <scope>NUCLEOTIDE SEQUENCE</scope>
    <source>
        <strain evidence="9">GD03990</strain>
    </source>
</reference>
<evidence type="ECO:0000313" key="9">
    <source>
        <dbReference type="EMBL" id="MDH1053663.1"/>
    </source>
</evidence>
<dbReference type="Gene3D" id="3.40.47.10">
    <property type="match status" value="2"/>
</dbReference>
<dbReference type="FunFam" id="3.40.47.10:FF:000010">
    <property type="entry name" value="Acetyl-CoA acetyltransferase (Thiolase)"/>
    <property type="match status" value="1"/>
</dbReference>
<dbReference type="PIRSF" id="PIRSF000429">
    <property type="entry name" value="Ac-CoA_Ac_transf"/>
    <property type="match status" value="1"/>
</dbReference>
<dbReference type="NCBIfam" id="NF004206">
    <property type="entry name" value="PRK05656.1"/>
    <property type="match status" value="1"/>
</dbReference>
<dbReference type="Pfam" id="PF00108">
    <property type="entry name" value="Thiolase_N"/>
    <property type="match status" value="1"/>
</dbReference>
<evidence type="ECO:0000256" key="6">
    <source>
        <dbReference type="RuleBase" id="RU003557"/>
    </source>
</evidence>
<dbReference type="GO" id="GO:0033812">
    <property type="term" value="F:3-oxoadipyl-CoA thiolase activity"/>
    <property type="evidence" value="ECO:0007669"/>
    <property type="project" value="UniProtKB-EC"/>
</dbReference>
<gene>
    <name evidence="9" type="ORF">N5C05_02705</name>
</gene>
<keyword evidence="3 6" id="KW-0012">Acyltransferase</keyword>
<dbReference type="Pfam" id="PF02803">
    <property type="entry name" value="Thiolase_C"/>
    <property type="match status" value="1"/>
</dbReference>
<proteinExistence type="inferred from homology"/>
<organism evidence="9 10">
    <name type="scientific">Aquipseudomonas alcaligenes</name>
    <name type="common">Pseudomonas alcaligenes</name>
    <dbReference type="NCBI Taxonomy" id="43263"/>
    <lineage>
        <taxon>Bacteria</taxon>
        <taxon>Pseudomonadati</taxon>
        <taxon>Pseudomonadota</taxon>
        <taxon>Gammaproteobacteria</taxon>
        <taxon>Pseudomonadales</taxon>
        <taxon>Pseudomonadaceae</taxon>
        <taxon>Aquipseudomonas</taxon>
    </lineage>
</organism>
<feature type="domain" description="Thiolase C-terminal" evidence="8">
    <location>
        <begin position="271"/>
        <end position="392"/>
    </location>
</feature>